<dbReference type="InterPro" id="IPR050997">
    <property type="entry name" value="MAPEG"/>
</dbReference>
<dbReference type="GO" id="GO:0005635">
    <property type="term" value="C:nuclear envelope"/>
    <property type="evidence" value="ECO:0007669"/>
    <property type="project" value="TreeGrafter"/>
</dbReference>
<evidence type="ECO:0000256" key="2">
    <source>
        <dbReference type="ARBA" id="ARBA00022692"/>
    </source>
</evidence>
<dbReference type="Gene3D" id="1.20.120.550">
    <property type="entry name" value="Membrane associated eicosanoid/glutathione metabolism-like domain"/>
    <property type="match status" value="1"/>
</dbReference>
<dbReference type="AlphaFoldDB" id="R7Z2C5"/>
<dbReference type="HOGENOM" id="CLU_1111330_0_0_1"/>
<dbReference type="SUPFAM" id="SSF54060">
    <property type="entry name" value="His-Me finger endonucleases"/>
    <property type="match status" value="1"/>
</dbReference>
<feature type="domain" description="Zinc-binding loop region of homing endonuclease" evidence="6">
    <location>
        <begin position="170"/>
        <end position="234"/>
    </location>
</feature>
<dbReference type="Pfam" id="PF01124">
    <property type="entry name" value="MAPEG"/>
    <property type="match status" value="1"/>
</dbReference>
<keyword evidence="4 5" id="KW-0472">Membrane</keyword>
<dbReference type="STRING" id="1168221.R7Z2C5"/>
<keyword evidence="2 5" id="KW-0812">Transmembrane</keyword>
<dbReference type="InterPro" id="IPR023352">
    <property type="entry name" value="MAPEG-like_dom_sf"/>
</dbReference>
<dbReference type="InterPro" id="IPR001129">
    <property type="entry name" value="Membr-assoc_MAPEG"/>
</dbReference>
<dbReference type="GeneID" id="19904891"/>
<dbReference type="SUPFAM" id="SSF161084">
    <property type="entry name" value="MAPEG domain-like"/>
    <property type="match status" value="1"/>
</dbReference>
<organism evidence="7 8">
    <name type="scientific">Coniosporium apollinis (strain CBS 100218)</name>
    <name type="common">Rock-inhabiting black yeast</name>
    <dbReference type="NCBI Taxonomy" id="1168221"/>
    <lineage>
        <taxon>Eukaryota</taxon>
        <taxon>Fungi</taxon>
        <taxon>Dikarya</taxon>
        <taxon>Ascomycota</taxon>
        <taxon>Pezizomycotina</taxon>
        <taxon>Dothideomycetes</taxon>
        <taxon>Dothideomycetes incertae sedis</taxon>
        <taxon>Coniosporium</taxon>
    </lineage>
</organism>
<dbReference type="GO" id="GO:0016020">
    <property type="term" value="C:membrane"/>
    <property type="evidence" value="ECO:0007669"/>
    <property type="project" value="UniProtKB-SubCell"/>
</dbReference>
<dbReference type="InterPro" id="IPR044925">
    <property type="entry name" value="His-Me_finger_sf"/>
</dbReference>
<dbReference type="Gene3D" id="3.90.75.10">
    <property type="entry name" value="Homing Intron 3 (I-ppo) Encoded Endonuclease, Chain A"/>
    <property type="match status" value="1"/>
</dbReference>
<proteinExistence type="predicted"/>
<dbReference type="PANTHER" id="PTHR10250:SF26">
    <property type="entry name" value="GLUTATHIONE S-TRANSFERASE 3, MITOCHONDRIAL"/>
    <property type="match status" value="1"/>
</dbReference>
<evidence type="ECO:0000313" key="7">
    <source>
        <dbReference type="EMBL" id="EON68322.1"/>
    </source>
</evidence>
<evidence type="ECO:0000256" key="1">
    <source>
        <dbReference type="ARBA" id="ARBA00004141"/>
    </source>
</evidence>
<sequence>MIAYSVTVPKEYGYVVLAATSTFFLNFWHGIRVGAFRRAAQIPYPHPYATAEQISSASADKKQAMYLFNCAQRAHGNYLENHTSMVIAMLVAGLQYPRTAAVLGAAWAVCRILFATGYTKADKQEGKGRLAGGGFWFAQLAAFGLAGWANGYVQAVPIVTERGRARKGEEKKEKGKPQNAHRLVVVAYKLDEEVGRMLAGDQASHLCHHPVCINPDHIVVESKALNEARKPCREMVRNSPTYPFWNTRRY</sequence>
<comment type="subcellular location">
    <subcellularLocation>
        <location evidence="1">Membrane</location>
        <topology evidence="1">Multi-pass membrane protein</topology>
    </subcellularLocation>
</comment>
<dbReference type="EMBL" id="JH767595">
    <property type="protein sequence ID" value="EON68322.1"/>
    <property type="molecule type" value="Genomic_DNA"/>
</dbReference>
<keyword evidence="8" id="KW-1185">Reference proteome</keyword>
<dbReference type="InterPro" id="IPR008704">
    <property type="entry name" value="Endonuclease_Zinc-binding_loop"/>
</dbReference>
<reference evidence="8" key="1">
    <citation type="submission" date="2012-06" db="EMBL/GenBank/DDBJ databases">
        <title>The genome sequence of Coniosporium apollinis CBS 100218.</title>
        <authorList>
            <consortium name="The Broad Institute Genome Sequencing Platform"/>
            <person name="Cuomo C."/>
            <person name="Gorbushina A."/>
            <person name="Noack S."/>
            <person name="Walker B."/>
            <person name="Young S.K."/>
            <person name="Zeng Q."/>
            <person name="Gargeya S."/>
            <person name="Fitzgerald M."/>
            <person name="Haas B."/>
            <person name="Abouelleil A."/>
            <person name="Alvarado L."/>
            <person name="Arachchi H.M."/>
            <person name="Berlin A.M."/>
            <person name="Chapman S.B."/>
            <person name="Goldberg J."/>
            <person name="Griggs A."/>
            <person name="Gujja S."/>
            <person name="Hansen M."/>
            <person name="Howarth C."/>
            <person name="Imamovic A."/>
            <person name="Larimer J."/>
            <person name="McCowan C."/>
            <person name="Montmayeur A."/>
            <person name="Murphy C."/>
            <person name="Neiman D."/>
            <person name="Pearson M."/>
            <person name="Priest M."/>
            <person name="Roberts A."/>
            <person name="Saif S."/>
            <person name="Shea T."/>
            <person name="Sisk P."/>
            <person name="Sykes S."/>
            <person name="Wortman J."/>
            <person name="Nusbaum C."/>
            <person name="Birren B."/>
        </authorList>
    </citation>
    <scope>NUCLEOTIDE SEQUENCE [LARGE SCALE GENOMIC DNA]</scope>
    <source>
        <strain evidence="8">CBS 100218</strain>
    </source>
</reference>
<evidence type="ECO:0000256" key="4">
    <source>
        <dbReference type="ARBA" id="ARBA00023136"/>
    </source>
</evidence>
<dbReference type="GO" id="GO:0004364">
    <property type="term" value="F:glutathione transferase activity"/>
    <property type="evidence" value="ECO:0007669"/>
    <property type="project" value="TreeGrafter"/>
</dbReference>
<dbReference type="Proteomes" id="UP000016924">
    <property type="component" value="Unassembled WGS sequence"/>
</dbReference>
<accession>R7Z2C5</accession>
<keyword evidence="3 5" id="KW-1133">Transmembrane helix</keyword>
<name>R7Z2C5_CONA1</name>
<feature type="transmembrane region" description="Helical" evidence="5">
    <location>
        <begin position="12"/>
        <end position="31"/>
    </location>
</feature>
<dbReference type="eggNOG" id="ENOG502S4E5">
    <property type="taxonomic scope" value="Eukaryota"/>
</dbReference>
<gene>
    <name evidence="7" type="ORF">W97_07580</name>
</gene>
<evidence type="ECO:0000256" key="5">
    <source>
        <dbReference type="SAM" id="Phobius"/>
    </source>
</evidence>
<dbReference type="GO" id="GO:0005783">
    <property type="term" value="C:endoplasmic reticulum"/>
    <property type="evidence" value="ECO:0007669"/>
    <property type="project" value="TreeGrafter"/>
</dbReference>
<evidence type="ECO:0000313" key="8">
    <source>
        <dbReference type="Proteomes" id="UP000016924"/>
    </source>
</evidence>
<evidence type="ECO:0000259" key="6">
    <source>
        <dbReference type="Pfam" id="PF05551"/>
    </source>
</evidence>
<dbReference type="RefSeq" id="XP_007783639.1">
    <property type="nucleotide sequence ID" value="XM_007785449.1"/>
</dbReference>
<dbReference type="GO" id="GO:0004602">
    <property type="term" value="F:glutathione peroxidase activity"/>
    <property type="evidence" value="ECO:0007669"/>
    <property type="project" value="TreeGrafter"/>
</dbReference>
<dbReference type="InterPro" id="IPR044930">
    <property type="entry name" value="Homing_endonuclease_His-Me"/>
</dbReference>
<evidence type="ECO:0000256" key="3">
    <source>
        <dbReference type="ARBA" id="ARBA00022989"/>
    </source>
</evidence>
<dbReference type="Pfam" id="PF05551">
    <property type="entry name" value="zf-His_Me_endon"/>
    <property type="match status" value="1"/>
</dbReference>
<dbReference type="GO" id="GO:0004519">
    <property type="term" value="F:endonuclease activity"/>
    <property type="evidence" value="ECO:0007669"/>
    <property type="project" value="InterPro"/>
</dbReference>
<dbReference type="OrthoDB" id="410651at2759"/>
<protein>
    <recommendedName>
        <fullName evidence="6">Zinc-binding loop region of homing endonuclease domain-containing protein</fullName>
    </recommendedName>
</protein>
<dbReference type="PANTHER" id="PTHR10250">
    <property type="entry name" value="MICROSOMAL GLUTATHIONE S-TRANSFERASE"/>
    <property type="match status" value="1"/>
</dbReference>